<dbReference type="EMBL" id="JAYKXP010000037">
    <property type="protein sequence ID" value="KAK7040320.1"/>
    <property type="molecule type" value="Genomic_DNA"/>
</dbReference>
<dbReference type="InterPro" id="IPR029058">
    <property type="entry name" value="AB_hydrolase_fold"/>
</dbReference>
<dbReference type="InterPro" id="IPR050309">
    <property type="entry name" value="Type-B_Carboxylest/Lipase"/>
</dbReference>
<organism evidence="5 6">
    <name type="scientific">Paramarasmius palmivorus</name>
    <dbReference type="NCBI Taxonomy" id="297713"/>
    <lineage>
        <taxon>Eukaryota</taxon>
        <taxon>Fungi</taxon>
        <taxon>Dikarya</taxon>
        <taxon>Basidiomycota</taxon>
        <taxon>Agaricomycotina</taxon>
        <taxon>Agaricomycetes</taxon>
        <taxon>Agaricomycetidae</taxon>
        <taxon>Agaricales</taxon>
        <taxon>Marasmiineae</taxon>
        <taxon>Marasmiaceae</taxon>
        <taxon>Paramarasmius</taxon>
    </lineage>
</organism>
<dbReference type="PROSITE" id="PS00122">
    <property type="entry name" value="CARBOXYLESTERASE_B_1"/>
    <property type="match status" value="1"/>
</dbReference>
<dbReference type="EC" id="3.1.1.-" evidence="3"/>
<evidence type="ECO:0000256" key="2">
    <source>
        <dbReference type="ARBA" id="ARBA00022801"/>
    </source>
</evidence>
<dbReference type="PROSITE" id="PS00941">
    <property type="entry name" value="CARBOXYLESTERASE_B_2"/>
    <property type="match status" value="1"/>
</dbReference>
<dbReference type="InterPro" id="IPR002018">
    <property type="entry name" value="CarbesteraseB"/>
</dbReference>
<dbReference type="Gene3D" id="3.40.50.1820">
    <property type="entry name" value="alpha/beta hydrolase"/>
    <property type="match status" value="1"/>
</dbReference>
<name>A0AAW0CP52_9AGAR</name>
<evidence type="ECO:0000313" key="6">
    <source>
        <dbReference type="Proteomes" id="UP001383192"/>
    </source>
</evidence>
<evidence type="ECO:0000256" key="1">
    <source>
        <dbReference type="ARBA" id="ARBA00005964"/>
    </source>
</evidence>
<proteinExistence type="inferred from homology"/>
<comment type="similarity">
    <text evidence="1 3">Belongs to the type-B carboxylesterase/lipase family.</text>
</comment>
<keyword evidence="3" id="KW-0732">Signal</keyword>
<evidence type="ECO:0000313" key="5">
    <source>
        <dbReference type="EMBL" id="KAK7040320.1"/>
    </source>
</evidence>
<keyword evidence="6" id="KW-1185">Reference proteome</keyword>
<feature type="domain" description="Carboxylesterase type B" evidence="4">
    <location>
        <begin position="20"/>
        <end position="546"/>
    </location>
</feature>
<dbReference type="Pfam" id="PF00135">
    <property type="entry name" value="COesterase"/>
    <property type="match status" value="1"/>
</dbReference>
<accession>A0AAW0CP52</accession>
<reference evidence="5 6" key="1">
    <citation type="submission" date="2024-01" db="EMBL/GenBank/DDBJ databases">
        <title>A draft genome for a cacao thread blight-causing isolate of Paramarasmius palmivorus.</title>
        <authorList>
            <person name="Baruah I.K."/>
            <person name="Bukari Y."/>
            <person name="Amoako-Attah I."/>
            <person name="Meinhardt L.W."/>
            <person name="Bailey B.A."/>
            <person name="Cohen S.P."/>
        </authorList>
    </citation>
    <scope>NUCLEOTIDE SEQUENCE [LARGE SCALE GENOMIC DNA]</scope>
    <source>
        <strain evidence="5 6">GH-12</strain>
    </source>
</reference>
<gene>
    <name evidence="5" type="ORF">VNI00_009788</name>
</gene>
<feature type="chain" id="PRO_5043107560" description="Carboxylic ester hydrolase" evidence="3">
    <location>
        <begin position="20"/>
        <end position="556"/>
    </location>
</feature>
<evidence type="ECO:0000259" key="4">
    <source>
        <dbReference type="Pfam" id="PF00135"/>
    </source>
</evidence>
<dbReference type="Proteomes" id="UP001383192">
    <property type="component" value="Unassembled WGS sequence"/>
</dbReference>
<comment type="caution">
    <text evidence="5">The sequence shown here is derived from an EMBL/GenBank/DDBJ whole genome shotgun (WGS) entry which is preliminary data.</text>
</comment>
<feature type="signal peptide" evidence="3">
    <location>
        <begin position="1"/>
        <end position="19"/>
    </location>
</feature>
<dbReference type="AlphaFoldDB" id="A0AAW0CP52"/>
<dbReference type="PANTHER" id="PTHR11559">
    <property type="entry name" value="CARBOXYLESTERASE"/>
    <property type="match status" value="1"/>
</dbReference>
<evidence type="ECO:0000256" key="3">
    <source>
        <dbReference type="RuleBase" id="RU361235"/>
    </source>
</evidence>
<protein>
    <recommendedName>
        <fullName evidence="3">Carboxylic ester hydrolase</fullName>
        <ecNumber evidence="3">3.1.1.-</ecNumber>
    </recommendedName>
</protein>
<keyword evidence="2 3" id="KW-0378">Hydrolase</keyword>
<dbReference type="SUPFAM" id="SSF53474">
    <property type="entry name" value="alpha/beta-Hydrolases"/>
    <property type="match status" value="1"/>
</dbReference>
<dbReference type="InterPro" id="IPR019826">
    <property type="entry name" value="Carboxylesterase_B_AS"/>
</dbReference>
<sequence>MRPSFKLSTLVLLPSLIDAAIVKLGETTLVGEDVTSQGLEFFGGIPFAEPPIGNLRLKPPVLKISLNVSTFNATTFGASCLQVPIFGSPDLSSIKLAEDCLFVNVIRPAGIDNTTLLPVLVYIYGGGFTIDAPPQINGSAIVARSVARGTPVIYAGLNYRLGPLGFPTGAEALEKGALNLGLKDQSAALEWIQHNIGAFRGDKDKVTIFGLSAGSISIGTHFLGFHIEKYARAAILESGVAGTTLTFNATRRQDVWDNFIAALPECQETVQGSTFDCLRGDIDATHFLQAIRTSLDKAPEQYPWVPNLDGPDGLLPELPSEMLKKGNFSKIPVIIGNALDEGTLFAAATSITTEQGLRDALITNLTVSPGSSAQVLDNAVDTILKLYSEIPALGSPYNTGNETFGLSTQYKRLSSIYGDTMFQFPRRAWTKVFAQAGVKTYGYQFSYPELNPDPAVGVAHGSELSYVFGFSFLPPEFVPSPAATRASEQIIDYWVSFATSLDPNDGLGSERPVWPQYSIEDPILLQLNGSSTGPLADTYRNEQFDFVDSNAIVFRH</sequence>
<dbReference type="InterPro" id="IPR019819">
    <property type="entry name" value="Carboxylesterase_B_CS"/>
</dbReference>
<dbReference type="GO" id="GO:0016787">
    <property type="term" value="F:hydrolase activity"/>
    <property type="evidence" value="ECO:0007669"/>
    <property type="project" value="UniProtKB-KW"/>
</dbReference>